<evidence type="ECO:0000313" key="3">
    <source>
        <dbReference type="EMBL" id="CDR44067.1"/>
    </source>
</evidence>
<name>A0A061B3N2_CYBFA</name>
<gene>
    <name evidence="3" type="ORF">CYFA0S_13e02718g</name>
</gene>
<evidence type="ECO:0000256" key="1">
    <source>
        <dbReference type="SAM" id="MobiDB-lite"/>
    </source>
</evidence>
<feature type="compositionally biased region" description="Basic and acidic residues" evidence="1">
    <location>
        <begin position="294"/>
        <end position="324"/>
    </location>
</feature>
<evidence type="ECO:0000256" key="2">
    <source>
        <dbReference type="SAM" id="Phobius"/>
    </source>
</evidence>
<protein>
    <submittedName>
        <fullName evidence="3">CYFA0S13e02718g1_1</fullName>
    </submittedName>
</protein>
<dbReference type="InterPro" id="IPR012470">
    <property type="entry name" value="Pup1-like"/>
</dbReference>
<organism evidence="3">
    <name type="scientific">Cyberlindnera fabianii</name>
    <name type="common">Yeast</name>
    <name type="synonym">Hansenula fabianii</name>
    <dbReference type="NCBI Taxonomy" id="36022"/>
    <lineage>
        <taxon>Eukaryota</taxon>
        <taxon>Fungi</taxon>
        <taxon>Dikarya</taxon>
        <taxon>Ascomycota</taxon>
        <taxon>Saccharomycotina</taxon>
        <taxon>Saccharomycetes</taxon>
        <taxon>Phaffomycetales</taxon>
        <taxon>Phaffomycetaceae</taxon>
        <taxon>Cyberlindnera</taxon>
    </lineage>
</organism>
<feature type="transmembrane region" description="Helical" evidence="2">
    <location>
        <begin position="55"/>
        <end position="78"/>
    </location>
</feature>
<dbReference type="EMBL" id="LK052898">
    <property type="protein sequence ID" value="CDR44067.1"/>
    <property type="molecule type" value="Genomic_DNA"/>
</dbReference>
<feature type="compositionally biased region" description="Low complexity" evidence="1">
    <location>
        <begin position="273"/>
        <end position="283"/>
    </location>
</feature>
<dbReference type="AlphaFoldDB" id="A0A061B3N2"/>
<feature type="region of interest" description="Disordered" evidence="1">
    <location>
        <begin position="192"/>
        <end position="324"/>
    </location>
</feature>
<sequence length="324" mass="36623">MSEGPQTLTQRRAQEPFDVDNLDPAAKRAFQYAIDFYEKDHLLTPNQRSLLANSYSTISTVTLCCGWATFFAVTAIPFQRQKLRTGSTKGTNVGLAMLFGMGGMMFSSPFAAQKAYNWQLEKLRNSDEKCYEVANLLKPSESTKWWMYYKLTKDHPEHIMKDPRSKEAEEQRKKTIYSGRDPMGLYSGPRAEMNKRQPGIPDADKVGGGVTGIASGSSIPEFDGSDNVNDDDDPFIERDVKEPSYSSAWDRVRHSNGVDDNPQSGSSWGRLRSSASQQPQAPQNPFTTNVYRPPAKETQSDETSDFEKLLEKERHFGEEEDKKW</sequence>
<dbReference type="PhylomeDB" id="A0A061B3N2"/>
<accession>A0A061B3N2</accession>
<keyword evidence="2" id="KW-1133">Transmembrane helix</keyword>
<keyword evidence="2" id="KW-0812">Transmembrane</keyword>
<reference evidence="3" key="1">
    <citation type="journal article" date="2014" name="Genome Announc.">
        <title>Genome sequence of the yeast Cyberlindnera fabianii (Hansenula fabianii).</title>
        <authorList>
            <person name="Freel K.C."/>
            <person name="Sarilar V."/>
            <person name="Neuveglise C."/>
            <person name="Devillers H."/>
            <person name="Friedrich A."/>
            <person name="Schacherer J."/>
        </authorList>
    </citation>
    <scope>NUCLEOTIDE SEQUENCE</scope>
    <source>
        <strain evidence="3">YJS4271</strain>
    </source>
</reference>
<feature type="transmembrane region" description="Helical" evidence="2">
    <location>
        <begin position="90"/>
        <end position="112"/>
    </location>
</feature>
<keyword evidence="2" id="KW-0472">Membrane</keyword>
<dbReference type="VEuPathDB" id="FungiDB:BON22_1865"/>
<dbReference type="Pfam" id="PF07954">
    <property type="entry name" value="DUF1689"/>
    <property type="match status" value="1"/>
</dbReference>
<dbReference type="OrthoDB" id="4036490at2759"/>
<proteinExistence type="predicted"/>